<dbReference type="InterPro" id="IPR020845">
    <property type="entry name" value="AMP-binding_CS"/>
</dbReference>
<organism evidence="5 6">
    <name type="scientific">Amycolatopsis thermoflava</name>
    <dbReference type="NCBI Taxonomy" id="84480"/>
    <lineage>
        <taxon>Bacteria</taxon>
        <taxon>Bacillati</taxon>
        <taxon>Actinomycetota</taxon>
        <taxon>Actinomycetes</taxon>
        <taxon>Pseudonocardiales</taxon>
        <taxon>Pseudonocardiaceae</taxon>
        <taxon>Amycolatopsis</taxon>
        <taxon>Amycolatopsis methanolica group</taxon>
    </lineage>
</organism>
<dbReference type="PANTHER" id="PTHR43201:SF5">
    <property type="entry name" value="MEDIUM-CHAIN ACYL-COA LIGASE ACSF2, MITOCHONDRIAL"/>
    <property type="match status" value="1"/>
</dbReference>
<name>A0A3N2H5H3_9PSEU</name>
<keyword evidence="2" id="KW-0436">Ligase</keyword>
<dbReference type="EMBL" id="RKHY01000001">
    <property type="protein sequence ID" value="ROS44164.1"/>
    <property type="molecule type" value="Genomic_DNA"/>
</dbReference>
<feature type="domain" description="AMP-binding enzyme C-terminal" evidence="4">
    <location>
        <begin position="423"/>
        <end position="499"/>
    </location>
</feature>
<dbReference type="GO" id="GO:0031956">
    <property type="term" value="F:medium-chain fatty acid-CoA ligase activity"/>
    <property type="evidence" value="ECO:0007669"/>
    <property type="project" value="TreeGrafter"/>
</dbReference>
<dbReference type="GeneID" id="301847858"/>
<dbReference type="Gene3D" id="3.30.300.30">
    <property type="match status" value="1"/>
</dbReference>
<evidence type="ECO:0000259" key="4">
    <source>
        <dbReference type="Pfam" id="PF13193"/>
    </source>
</evidence>
<dbReference type="Proteomes" id="UP000274843">
    <property type="component" value="Unassembled WGS sequence"/>
</dbReference>
<feature type="domain" description="AMP-dependent synthetase/ligase" evidence="3">
    <location>
        <begin position="19"/>
        <end position="373"/>
    </location>
</feature>
<gene>
    <name evidence="5" type="ORF">EDD35_6594</name>
</gene>
<dbReference type="RefSeq" id="WP_123686177.1">
    <property type="nucleotide sequence ID" value="NZ_RKHY01000001.1"/>
</dbReference>
<evidence type="ECO:0000259" key="3">
    <source>
        <dbReference type="Pfam" id="PF00501"/>
    </source>
</evidence>
<dbReference type="AlphaFoldDB" id="A0A3N2H5H3"/>
<evidence type="ECO:0000313" key="5">
    <source>
        <dbReference type="EMBL" id="ROS44164.1"/>
    </source>
</evidence>
<sequence length="512" mass="55375">MDSYTVAELLRKSRLAGRVNEGRVAVVFESREVTFDELDERSDRLAAALHAQGFAKGDRVGVLLYNRVEWVELFFAVAKLGGVVVPLNYLLKAGELRYILDDCAASWVVYEQALEPVVKELRAGGSAARYVGVGTADGDFAYEELISRAGPPPEVEVASGDLFLLQYTSGTTGAPKGAMHTHATVLWNSFHQVVDYGITADEVYLVVPALCWAAGFHDLALATLWRGGRVVLSPSTGFTPERFLTTVERHRVTSVLLVPTVLKRVLGHPGLGDHDVSSLRLICSGGEPVPLTALADARRLLPSCAVLQVYGMSEFPTMMTYVRPDEAAGKAGSAGRACSAAEVRVVDERGQDTAPGEVGEIICRSPATMIGYYGKPDATAATLEGGWLHTGDLAHVDADGYLYISGRSKDMIITGGLNVYPAEVERVVAQHPAVLEAAVVGVPDPEWGEVGAAMVVLRPGCELGEEELTRYLKGELATYKIPRRFTFTDTLLPRTTSGKVQKFRVRKLLDLR</sequence>
<accession>A0A3N2H5H3</accession>
<proteinExistence type="inferred from homology"/>
<dbReference type="SUPFAM" id="SSF56801">
    <property type="entry name" value="Acetyl-CoA synthetase-like"/>
    <property type="match status" value="1"/>
</dbReference>
<dbReference type="FunFam" id="3.30.300.30:FF:000008">
    <property type="entry name" value="2,3-dihydroxybenzoate-AMP ligase"/>
    <property type="match status" value="1"/>
</dbReference>
<dbReference type="Pfam" id="PF13193">
    <property type="entry name" value="AMP-binding_C"/>
    <property type="match status" value="1"/>
</dbReference>
<dbReference type="PROSITE" id="PS00455">
    <property type="entry name" value="AMP_BINDING"/>
    <property type="match status" value="1"/>
</dbReference>
<dbReference type="InterPro" id="IPR000873">
    <property type="entry name" value="AMP-dep_synth/lig_dom"/>
</dbReference>
<dbReference type="InterPro" id="IPR045851">
    <property type="entry name" value="AMP-bd_C_sf"/>
</dbReference>
<protein>
    <submittedName>
        <fullName evidence="5">Fatty-acyl-CoA synthase</fullName>
    </submittedName>
</protein>
<dbReference type="Gene3D" id="3.40.50.12780">
    <property type="entry name" value="N-terminal domain of ligase-like"/>
    <property type="match status" value="1"/>
</dbReference>
<evidence type="ECO:0000256" key="1">
    <source>
        <dbReference type="ARBA" id="ARBA00006432"/>
    </source>
</evidence>
<comment type="caution">
    <text evidence="5">The sequence shown here is derived from an EMBL/GenBank/DDBJ whole genome shotgun (WGS) entry which is preliminary data.</text>
</comment>
<dbReference type="InterPro" id="IPR025110">
    <property type="entry name" value="AMP-bd_C"/>
</dbReference>
<evidence type="ECO:0000313" key="6">
    <source>
        <dbReference type="Proteomes" id="UP000274843"/>
    </source>
</evidence>
<evidence type="ECO:0000256" key="2">
    <source>
        <dbReference type="ARBA" id="ARBA00022598"/>
    </source>
</evidence>
<dbReference type="PANTHER" id="PTHR43201">
    <property type="entry name" value="ACYL-COA SYNTHETASE"/>
    <property type="match status" value="1"/>
</dbReference>
<dbReference type="InterPro" id="IPR042099">
    <property type="entry name" value="ANL_N_sf"/>
</dbReference>
<dbReference type="GO" id="GO:0006631">
    <property type="term" value="P:fatty acid metabolic process"/>
    <property type="evidence" value="ECO:0007669"/>
    <property type="project" value="TreeGrafter"/>
</dbReference>
<comment type="similarity">
    <text evidence="1">Belongs to the ATP-dependent AMP-binding enzyme family.</text>
</comment>
<dbReference type="Pfam" id="PF00501">
    <property type="entry name" value="AMP-binding"/>
    <property type="match status" value="1"/>
</dbReference>
<reference evidence="5 6" key="1">
    <citation type="submission" date="2018-11" db="EMBL/GenBank/DDBJ databases">
        <title>Sequencing the genomes of 1000 actinobacteria strains.</title>
        <authorList>
            <person name="Klenk H.-P."/>
        </authorList>
    </citation>
    <scope>NUCLEOTIDE SEQUENCE [LARGE SCALE GENOMIC DNA]</scope>
    <source>
        <strain evidence="5 6">DSM 44348</strain>
    </source>
</reference>
<keyword evidence="6" id="KW-1185">Reference proteome</keyword>